<gene>
    <name evidence="8" type="ORF">HKI87_02g12970</name>
</gene>
<evidence type="ECO:0000256" key="3">
    <source>
        <dbReference type="ARBA" id="ARBA00023125"/>
    </source>
</evidence>
<keyword evidence="4" id="KW-0804">Transcription</keyword>
<dbReference type="InterPro" id="IPR036955">
    <property type="entry name" value="AP2/ERF_dom_sf"/>
</dbReference>
<dbReference type="SMART" id="SM00380">
    <property type="entry name" value="AP2"/>
    <property type="match status" value="2"/>
</dbReference>
<dbReference type="SUPFAM" id="SSF54171">
    <property type="entry name" value="DNA-binding domain"/>
    <property type="match status" value="2"/>
</dbReference>
<organism evidence="8 9">
    <name type="scientific">Chloropicon roscoffensis</name>
    <dbReference type="NCBI Taxonomy" id="1461544"/>
    <lineage>
        <taxon>Eukaryota</taxon>
        <taxon>Viridiplantae</taxon>
        <taxon>Chlorophyta</taxon>
        <taxon>Chloropicophyceae</taxon>
        <taxon>Chloropicales</taxon>
        <taxon>Chloropicaceae</taxon>
        <taxon>Chloropicon</taxon>
    </lineage>
</organism>
<dbReference type="InterPro" id="IPR001471">
    <property type="entry name" value="AP2/ERF_dom"/>
</dbReference>
<comment type="subcellular location">
    <subcellularLocation>
        <location evidence="1">Nucleus</location>
    </subcellularLocation>
</comment>
<evidence type="ECO:0000313" key="8">
    <source>
        <dbReference type="EMBL" id="WZN59771.1"/>
    </source>
</evidence>
<evidence type="ECO:0000256" key="1">
    <source>
        <dbReference type="ARBA" id="ARBA00004123"/>
    </source>
</evidence>
<name>A0AAX4P129_9CHLO</name>
<feature type="region of interest" description="Disordered" evidence="6">
    <location>
        <begin position="52"/>
        <end position="98"/>
    </location>
</feature>
<dbReference type="GO" id="GO:0003700">
    <property type="term" value="F:DNA-binding transcription factor activity"/>
    <property type="evidence" value="ECO:0007669"/>
    <property type="project" value="InterPro"/>
</dbReference>
<proteinExistence type="predicted"/>
<keyword evidence="5" id="KW-0539">Nucleus</keyword>
<evidence type="ECO:0000259" key="7">
    <source>
        <dbReference type="PROSITE" id="PS51032"/>
    </source>
</evidence>
<feature type="compositionally biased region" description="Low complexity" evidence="6">
    <location>
        <begin position="490"/>
        <end position="503"/>
    </location>
</feature>
<dbReference type="EMBL" id="CP151502">
    <property type="protein sequence ID" value="WZN59771.1"/>
    <property type="molecule type" value="Genomic_DNA"/>
</dbReference>
<keyword evidence="9" id="KW-1185">Reference proteome</keyword>
<evidence type="ECO:0000256" key="6">
    <source>
        <dbReference type="SAM" id="MobiDB-lite"/>
    </source>
</evidence>
<feature type="domain" description="AP2/ERF" evidence="7">
    <location>
        <begin position="317"/>
        <end position="377"/>
    </location>
</feature>
<reference evidence="8 9" key="1">
    <citation type="submission" date="2024-03" db="EMBL/GenBank/DDBJ databases">
        <title>Complete genome sequence of the green alga Chloropicon roscoffensis RCC1871.</title>
        <authorList>
            <person name="Lemieux C."/>
            <person name="Pombert J.-F."/>
            <person name="Otis C."/>
            <person name="Turmel M."/>
        </authorList>
    </citation>
    <scope>NUCLEOTIDE SEQUENCE [LARGE SCALE GENOMIC DNA]</scope>
    <source>
        <strain evidence="8 9">RCC1871</strain>
    </source>
</reference>
<dbReference type="CDD" id="cd00018">
    <property type="entry name" value="AP2"/>
    <property type="match status" value="2"/>
</dbReference>
<dbReference type="GO" id="GO:0003677">
    <property type="term" value="F:DNA binding"/>
    <property type="evidence" value="ECO:0007669"/>
    <property type="project" value="UniProtKB-KW"/>
</dbReference>
<evidence type="ECO:0000256" key="5">
    <source>
        <dbReference type="ARBA" id="ARBA00023242"/>
    </source>
</evidence>
<evidence type="ECO:0000256" key="2">
    <source>
        <dbReference type="ARBA" id="ARBA00023015"/>
    </source>
</evidence>
<feature type="region of interest" description="Disordered" evidence="6">
    <location>
        <begin position="282"/>
        <end position="312"/>
    </location>
</feature>
<dbReference type="PANTHER" id="PTHR32467:SF90">
    <property type="entry name" value="AP2-LIKE ETHYLENE-RESPONSIVE TRANSCRIPTION FACTOR AIL1"/>
    <property type="match status" value="1"/>
</dbReference>
<evidence type="ECO:0000313" key="9">
    <source>
        <dbReference type="Proteomes" id="UP001472866"/>
    </source>
</evidence>
<dbReference type="InterPro" id="IPR016177">
    <property type="entry name" value="DNA-bd_dom_sf"/>
</dbReference>
<sequence>MNDLLNGADESCLVGPAMVGGIPSKEEDPLMELLAQEVLKDLPSPGKLDHPFTLGVSPEEAGVGPGSHPPQLRCDGGGQTCSTGPGSESPSGAPGAFNIFDLLPLDRDQTDHAPPSAGDFQLGSYSLQLQRQFKPEALGAAQIETARPVASPAPPPRDARMVTFSPTTHVIQVPSHLHDRFVTTLGTLDGAAAKARPAQSDSSVKRYADVNADTSSYQTSALTHANCGGAAPAAAAAAAAAAATPPNPGGSAGNFKGSERRYVIMSLERIINALVIGARSDSAGKKREGNARAGEGDQGDEKSTGTTMAPARYGGHNYKGVTKHRCTGRWEAHIWDQGKQVYLGGFSSSVAAARSYDLVAVKCKKTKSLAGSHLNFPLESYTEYMDDIEKATKDELVFALRRKSCGFARGTSRYRGVTKRTQNGRWEARSAAIGSRKYVYLGTFDSEEHAARAYDRAAIRNHGLNAVTNFDISEYEGELDALMSTKGGHSPTSSGSDKSSASSVKRKRKTGVKRERKTIKSPSLGSRSRYLVELSADDLLIPTFAERPAGPVPVQVVSGSHERAEYQRSMAEFHAKLQRDQYCYDASLKAAVVPPLTVRPEAADSVLMDAPGDQQAGHLQFFL</sequence>
<evidence type="ECO:0000256" key="4">
    <source>
        <dbReference type="ARBA" id="ARBA00023163"/>
    </source>
</evidence>
<feature type="domain" description="AP2/ERF" evidence="7">
    <location>
        <begin position="413"/>
        <end position="471"/>
    </location>
</feature>
<feature type="compositionally biased region" description="Basic residues" evidence="6">
    <location>
        <begin position="504"/>
        <end position="519"/>
    </location>
</feature>
<feature type="compositionally biased region" description="Low complexity" evidence="6">
    <location>
        <begin position="82"/>
        <end position="95"/>
    </location>
</feature>
<accession>A0AAX4P129</accession>
<dbReference type="GO" id="GO:0005634">
    <property type="term" value="C:nucleus"/>
    <property type="evidence" value="ECO:0007669"/>
    <property type="project" value="UniProtKB-SubCell"/>
</dbReference>
<feature type="region of interest" description="Disordered" evidence="6">
    <location>
        <begin position="483"/>
        <end position="522"/>
    </location>
</feature>
<dbReference type="Gene3D" id="3.30.730.10">
    <property type="entry name" value="AP2/ERF domain"/>
    <property type="match status" value="2"/>
</dbReference>
<protein>
    <submittedName>
        <fullName evidence="8">AP2 domain-containing protein</fullName>
    </submittedName>
</protein>
<keyword evidence="2" id="KW-0805">Transcription regulation</keyword>
<dbReference type="PROSITE" id="PS51032">
    <property type="entry name" value="AP2_ERF"/>
    <property type="match status" value="2"/>
</dbReference>
<dbReference type="AlphaFoldDB" id="A0AAX4P129"/>
<dbReference type="Proteomes" id="UP001472866">
    <property type="component" value="Chromosome 02"/>
</dbReference>
<dbReference type="Pfam" id="PF00847">
    <property type="entry name" value="AP2"/>
    <property type="match status" value="1"/>
</dbReference>
<keyword evidence="3" id="KW-0238">DNA-binding</keyword>
<dbReference type="PANTHER" id="PTHR32467">
    <property type="entry name" value="AP2-LIKE ETHYLENE-RESPONSIVE TRANSCRIPTION FACTOR"/>
    <property type="match status" value="1"/>
</dbReference>